<dbReference type="Proteomes" id="UP000774326">
    <property type="component" value="Unassembled WGS sequence"/>
</dbReference>
<keyword evidence="3" id="KW-1185">Reference proteome</keyword>
<keyword evidence="1" id="KW-0812">Transmembrane</keyword>
<accession>A0A9P8TB90</accession>
<reference evidence="2" key="1">
    <citation type="journal article" date="2021" name="Open Biol.">
        <title>Shared evolutionary footprints suggest mitochondrial oxidative damage underlies multiple complex I losses in fungi.</title>
        <authorList>
            <person name="Schikora-Tamarit M.A."/>
            <person name="Marcet-Houben M."/>
            <person name="Nosek J."/>
            <person name="Gabaldon T."/>
        </authorList>
    </citation>
    <scope>NUCLEOTIDE SEQUENCE</scope>
    <source>
        <strain evidence="2">CBS2887</strain>
    </source>
</reference>
<proteinExistence type="predicted"/>
<feature type="transmembrane region" description="Helical" evidence="1">
    <location>
        <begin position="174"/>
        <end position="195"/>
    </location>
</feature>
<gene>
    <name evidence="2" type="ORF">WICPIJ_010134</name>
</gene>
<comment type="caution">
    <text evidence="2">The sequence shown here is derived from an EMBL/GenBank/DDBJ whole genome shotgun (WGS) entry which is preliminary data.</text>
</comment>
<sequence>MKSAPALSFKFFEISSSKSFVRAQRPNSQEVKDLRRAVLVITVEISIDGPQIDNGAQSWNDNRTVNKGICQSRIDSLGERDSFEDPLGDQLPGLFGDASSDTTTRSSDNVSTFSTFKTCSTKFKICGWNMIHRLSTLDWSSLKQRRRFLFVLLATDESISNNPVNKTGTESLRYFMMVFLSLKISIVCTWCAWALTVLDSEVASLGYS</sequence>
<keyword evidence="1" id="KW-1133">Transmembrane helix</keyword>
<organism evidence="2 3">
    <name type="scientific">Wickerhamomyces pijperi</name>
    <name type="common">Yeast</name>
    <name type="synonym">Pichia pijperi</name>
    <dbReference type="NCBI Taxonomy" id="599730"/>
    <lineage>
        <taxon>Eukaryota</taxon>
        <taxon>Fungi</taxon>
        <taxon>Dikarya</taxon>
        <taxon>Ascomycota</taxon>
        <taxon>Saccharomycotina</taxon>
        <taxon>Saccharomycetes</taxon>
        <taxon>Phaffomycetales</taxon>
        <taxon>Wickerhamomycetaceae</taxon>
        <taxon>Wickerhamomyces</taxon>
    </lineage>
</organism>
<reference evidence="2" key="2">
    <citation type="submission" date="2021-01" db="EMBL/GenBank/DDBJ databases">
        <authorList>
            <person name="Schikora-Tamarit M.A."/>
        </authorList>
    </citation>
    <scope>NUCLEOTIDE SEQUENCE</scope>
    <source>
        <strain evidence="2">CBS2887</strain>
    </source>
</reference>
<evidence type="ECO:0000313" key="2">
    <source>
        <dbReference type="EMBL" id="KAH3672140.1"/>
    </source>
</evidence>
<dbReference type="AlphaFoldDB" id="A0A9P8TB90"/>
<evidence type="ECO:0000256" key="1">
    <source>
        <dbReference type="SAM" id="Phobius"/>
    </source>
</evidence>
<name>A0A9P8TB90_WICPI</name>
<keyword evidence="1" id="KW-0472">Membrane</keyword>
<dbReference type="EMBL" id="JAEUBG010005855">
    <property type="protein sequence ID" value="KAH3672140.1"/>
    <property type="molecule type" value="Genomic_DNA"/>
</dbReference>
<evidence type="ECO:0000313" key="3">
    <source>
        <dbReference type="Proteomes" id="UP000774326"/>
    </source>
</evidence>
<protein>
    <submittedName>
        <fullName evidence="2">Uncharacterized protein</fullName>
    </submittedName>
</protein>